<accession>A0A151I2F3</accession>
<dbReference type="AlphaFoldDB" id="A0A151I2F3"/>
<evidence type="ECO:0000313" key="1">
    <source>
        <dbReference type="EMBL" id="KYM80988.1"/>
    </source>
</evidence>
<proteinExistence type="predicted"/>
<name>A0A151I2F3_9HYME</name>
<reference evidence="1 2" key="1">
    <citation type="submission" date="2015-09" db="EMBL/GenBank/DDBJ databases">
        <title>Atta colombica WGS genome.</title>
        <authorList>
            <person name="Nygaard S."/>
            <person name="Hu H."/>
            <person name="Boomsma J."/>
            <person name="Zhang G."/>
        </authorList>
    </citation>
    <scope>NUCLEOTIDE SEQUENCE [LARGE SCALE GENOMIC DNA]</scope>
    <source>
        <strain evidence="1">Treedump-2</strain>
        <tissue evidence="1">Whole body</tissue>
    </source>
</reference>
<organism evidence="1 2">
    <name type="scientific">Atta colombica</name>
    <dbReference type="NCBI Taxonomy" id="520822"/>
    <lineage>
        <taxon>Eukaryota</taxon>
        <taxon>Metazoa</taxon>
        <taxon>Ecdysozoa</taxon>
        <taxon>Arthropoda</taxon>
        <taxon>Hexapoda</taxon>
        <taxon>Insecta</taxon>
        <taxon>Pterygota</taxon>
        <taxon>Neoptera</taxon>
        <taxon>Endopterygota</taxon>
        <taxon>Hymenoptera</taxon>
        <taxon>Apocrita</taxon>
        <taxon>Aculeata</taxon>
        <taxon>Formicoidea</taxon>
        <taxon>Formicidae</taxon>
        <taxon>Myrmicinae</taxon>
        <taxon>Atta</taxon>
    </lineage>
</organism>
<keyword evidence="2" id="KW-1185">Reference proteome</keyword>
<sequence>MILIAKPEKIKSTRSLARSRRTNYLWPISMARPRVNALRFCKGQHYRGTLCTRLDLEHSWRPGMVPETVPETARCRLEMEKTGHIYVRGRFASRPWRDEVAQIGVTILLIREKLREKIGSISSAEKKILHTAL</sequence>
<gene>
    <name evidence="1" type="ORF">ALC53_08552</name>
</gene>
<protein>
    <submittedName>
        <fullName evidence="1">Uncharacterized protein</fullName>
    </submittedName>
</protein>
<dbReference type="Proteomes" id="UP000078540">
    <property type="component" value="Unassembled WGS sequence"/>
</dbReference>
<evidence type="ECO:0000313" key="2">
    <source>
        <dbReference type="Proteomes" id="UP000078540"/>
    </source>
</evidence>
<dbReference type="EMBL" id="KQ976543">
    <property type="protein sequence ID" value="KYM80988.1"/>
    <property type="molecule type" value="Genomic_DNA"/>
</dbReference>